<dbReference type="RefSeq" id="WP_050450373.1">
    <property type="nucleotide sequence ID" value="NZ_LGVG01000082.1"/>
</dbReference>
<evidence type="ECO:0000256" key="2">
    <source>
        <dbReference type="ARBA" id="ARBA00023125"/>
    </source>
</evidence>
<dbReference type="GO" id="GO:0003700">
    <property type="term" value="F:DNA-binding transcription factor activity"/>
    <property type="evidence" value="ECO:0007669"/>
    <property type="project" value="InterPro"/>
</dbReference>
<evidence type="ECO:0000256" key="3">
    <source>
        <dbReference type="ARBA" id="ARBA00023159"/>
    </source>
</evidence>
<reference evidence="6 7" key="1">
    <citation type="submission" date="2015-07" db="EMBL/GenBank/DDBJ databases">
        <title>Draft genome of Achromobacter spanius.</title>
        <authorList>
            <person name="Wang X."/>
        </authorList>
    </citation>
    <scope>NUCLEOTIDE SEQUENCE [LARGE SCALE GENOMIC DNA]</scope>
    <source>
        <strain evidence="6 7">CGMCC9173</strain>
    </source>
</reference>
<protein>
    <submittedName>
        <fullName evidence="6">AraC family transcriptional regulator</fullName>
    </submittedName>
</protein>
<evidence type="ECO:0000313" key="6">
    <source>
        <dbReference type="EMBL" id="KNE22582.1"/>
    </source>
</evidence>
<dbReference type="SMART" id="SM00342">
    <property type="entry name" value="HTH_ARAC"/>
    <property type="match status" value="1"/>
</dbReference>
<dbReference type="InterPro" id="IPR003313">
    <property type="entry name" value="AraC-bd"/>
</dbReference>
<dbReference type="Pfam" id="PF02311">
    <property type="entry name" value="AraC_binding"/>
    <property type="match status" value="1"/>
</dbReference>
<dbReference type="InterPro" id="IPR018062">
    <property type="entry name" value="HTH_AraC-typ_CS"/>
</dbReference>
<dbReference type="PROSITE" id="PS01124">
    <property type="entry name" value="HTH_ARAC_FAMILY_2"/>
    <property type="match status" value="1"/>
</dbReference>
<dbReference type="InterPro" id="IPR037923">
    <property type="entry name" value="HTH-like"/>
</dbReference>
<evidence type="ECO:0000313" key="7">
    <source>
        <dbReference type="Proteomes" id="UP000037511"/>
    </source>
</evidence>
<dbReference type="Gene3D" id="1.10.10.60">
    <property type="entry name" value="Homeodomain-like"/>
    <property type="match status" value="1"/>
</dbReference>
<keyword evidence="3" id="KW-0010">Activator</keyword>
<keyword evidence="1" id="KW-0805">Transcription regulation</keyword>
<dbReference type="InterPro" id="IPR009057">
    <property type="entry name" value="Homeodomain-like_sf"/>
</dbReference>
<evidence type="ECO:0000256" key="4">
    <source>
        <dbReference type="ARBA" id="ARBA00023163"/>
    </source>
</evidence>
<dbReference type="Proteomes" id="UP000037511">
    <property type="component" value="Unassembled WGS sequence"/>
</dbReference>
<proteinExistence type="predicted"/>
<dbReference type="AlphaFoldDB" id="A0AAW3HVK7"/>
<dbReference type="PANTHER" id="PTHR46796:SF2">
    <property type="entry name" value="TRANSCRIPTIONAL REGULATORY PROTEIN"/>
    <property type="match status" value="1"/>
</dbReference>
<evidence type="ECO:0000259" key="5">
    <source>
        <dbReference type="PROSITE" id="PS01124"/>
    </source>
</evidence>
<feature type="domain" description="HTH araC/xylS-type" evidence="5">
    <location>
        <begin position="182"/>
        <end position="283"/>
    </location>
</feature>
<keyword evidence="2" id="KW-0238">DNA-binding</keyword>
<dbReference type="InterPro" id="IPR050204">
    <property type="entry name" value="AraC_XylS_family_regulators"/>
</dbReference>
<sequence>MAVSQHIWHCGAGLPGDVLIADLRAYRYAPHFHDAWSIGAVEHGHCAFTVHGVEYSAAAGDLVVIAPGQVHTGGTSDAPLAYRMAYIDAAWFDDHAQAWFGAAARLAAPVITAPALCAQWLAALTPAPIPDAERRERISAALFGLLAAHGDAIGAGHMEGANGADGANGTDDADSAGGKNEPDVCALLRECMAADPACAPDLEALARAQDRHRTTLVKQFARRYGLPPQAWLRNWRVARARVLLRAGLPLAQAAQAVGFADQAHLTRVFKQVYGSTPGALLRADSQTLRARGVSIR</sequence>
<dbReference type="SUPFAM" id="SSF46689">
    <property type="entry name" value="Homeodomain-like"/>
    <property type="match status" value="1"/>
</dbReference>
<dbReference type="PANTHER" id="PTHR46796">
    <property type="entry name" value="HTH-TYPE TRANSCRIPTIONAL ACTIVATOR RHAS-RELATED"/>
    <property type="match status" value="1"/>
</dbReference>
<gene>
    <name evidence="6" type="ORF">AFM18_29085</name>
</gene>
<dbReference type="GO" id="GO:0043565">
    <property type="term" value="F:sequence-specific DNA binding"/>
    <property type="evidence" value="ECO:0007669"/>
    <property type="project" value="InterPro"/>
</dbReference>
<name>A0AAW3HVK7_9BURK</name>
<dbReference type="Pfam" id="PF12833">
    <property type="entry name" value="HTH_18"/>
    <property type="match status" value="1"/>
</dbReference>
<evidence type="ECO:0000256" key="1">
    <source>
        <dbReference type="ARBA" id="ARBA00023015"/>
    </source>
</evidence>
<dbReference type="InterPro" id="IPR018060">
    <property type="entry name" value="HTH_AraC"/>
</dbReference>
<accession>A0AAW3HVK7</accession>
<organism evidence="6 7">
    <name type="scientific">Achromobacter spanius</name>
    <dbReference type="NCBI Taxonomy" id="217203"/>
    <lineage>
        <taxon>Bacteria</taxon>
        <taxon>Pseudomonadati</taxon>
        <taxon>Pseudomonadota</taxon>
        <taxon>Betaproteobacteria</taxon>
        <taxon>Burkholderiales</taxon>
        <taxon>Alcaligenaceae</taxon>
        <taxon>Achromobacter</taxon>
    </lineage>
</organism>
<comment type="caution">
    <text evidence="6">The sequence shown here is derived from an EMBL/GenBank/DDBJ whole genome shotgun (WGS) entry which is preliminary data.</text>
</comment>
<keyword evidence="4" id="KW-0804">Transcription</keyword>
<dbReference type="PROSITE" id="PS00041">
    <property type="entry name" value="HTH_ARAC_FAMILY_1"/>
    <property type="match status" value="1"/>
</dbReference>
<dbReference type="Gene3D" id="2.60.120.10">
    <property type="entry name" value="Jelly Rolls"/>
    <property type="match status" value="1"/>
</dbReference>
<dbReference type="SUPFAM" id="SSF51215">
    <property type="entry name" value="Regulatory protein AraC"/>
    <property type="match status" value="1"/>
</dbReference>
<dbReference type="InterPro" id="IPR014710">
    <property type="entry name" value="RmlC-like_jellyroll"/>
</dbReference>
<dbReference type="EMBL" id="LGVG01000082">
    <property type="protein sequence ID" value="KNE22582.1"/>
    <property type="molecule type" value="Genomic_DNA"/>
</dbReference>